<keyword evidence="3" id="KW-1185">Reference proteome</keyword>
<evidence type="ECO:0000313" key="3">
    <source>
        <dbReference type="Proteomes" id="UP000557566"/>
    </source>
</evidence>
<proteinExistence type="predicted"/>
<keyword evidence="1" id="KW-1133">Transmembrane helix</keyword>
<dbReference type="AlphaFoldDB" id="A0A8H4PQS7"/>
<name>A0A8H4PQS7_9HYPO</name>
<gene>
    <name evidence="2" type="ORF">G6O67_005108</name>
</gene>
<dbReference type="Proteomes" id="UP000557566">
    <property type="component" value="Unassembled WGS sequence"/>
</dbReference>
<dbReference type="EMBL" id="JAAVMX010000005">
    <property type="protein sequence ID" value="KAF4508769.1"/>
    <property type="molecule type" value="Genomic_DNA"/>
</dbReference>
<evidence type="ECO:0000313" key="2">
    <source>
        <dbReference type="EMBL" id="KAF4508769.1"/>
    </source>
</evidence>
<reference evidence="2 3" key="1">
    <citation type="journal article" date="2020" name="Genome Biol. Evol.">
        <title>A new high-quality draft genome assembly of the Chinese cordyceps Ophiocordyceps sinensis.</title>
        <authorList>
            <person name="Shu R."/>
            <person name="Zhang J."/>
            <person name="Meng Q."/>
            <person name="Zhang H."/>
            <person name="Zhou G."/>
            <person name="Li M."/>
            <person name="Wu P."/>
            <person name="Zhao Y."/>
            <person name="Chen C."/>
            <person name="Qin Q."/>
        </authorList>
    </citation>
    <scope>NUCLEOTIDE SEQUENCE [LARGE SCALE GENOMIC DNA]</scope>
    <source>
        <strain evidence="2 3">IOZ07</strain>
    </source>
</reference>
<protein>
    <submittedName>
        <fullName evidence="2">Uncharacterized protein</fullName>
    </submittedName>
</protein>
<keyword evidence="1" id="KW-0812">Transmembrane</keyword>
<feature type="transmembrane region" description="Helical" evidence="1">
    <location>
        <begin position="68"/>
        <end position="89"/>
    </location>
</feature>
<feature type="transmembrane region" description="Helical" evidence="1">
    <location>
        <begin position="33"/>
        <end position="56"/>
    </location>
</feature>
<feature type="transmembrane region" description="Helical" evidence="1">
    <location>
        <begin position="95"/>
        <end position="118"/>
    </location>
</feature>
<keyword evidence="1" id="KW-0472">Membrane</keyword>
<organism evidence="2 3">
    <name type="scientific">Ophiocordyceps sinensis</name>
    <dbReference type="NCBI Taxonomy" id="72228"/>
    <lineage>
        <taxon>Eukaryota</taxon>
        <taxon>Fungi</taxon>
        <taxon>Dikarya</taxon>
        <taxon>Ascomycota</taxon>
        <taxon>Pezizomycotina</taxon>
        <taxon>Sordariomycetes</taxon>
        <taxon>Hypocreomycetidae</taxon>
        <taxon>Hypocreales</taxon>
        <taxon>Ophiocordycipitaceae</taxon>
        <taxon>Ophiocordyceps</taxon>
    </lineage>
</organism>
<sequence length="140" mass="15231">MIRQLVRRAVPVPVARVRRVAQVHLEANRPALVMLYAVPPLWSVAAHIGLLHHLLFAADDRSPTTRAALAFVQADFTAIGITVLYWIAAEAGWRILLLSLVVGCLVGPGAGLCVAWVVRERDMASVLGAQGTCTHHDKDR</sequence>
<comment type="caution">
    <text evidence="2">The sequence shown here is derived from an EMBL/GenBank/DDBJ whole genome shotgun (WGS) entry which is preliminary data.</text>
</comment>
<dbReference type="OrthoDB" id="2281895at2759"/>
<evidence type="ECO:0000256" key="1">
    <source>
        <dbReference type="SAM" id="Phobius"/>
    </source>
</evidence>
<accession>A0A8H4PQS7</accession>